<dbReference type="EMBL" id="HM072038">
    <property type="protein sequence ID" value="ADF59159.1"/>
    <property type="molecule type" value="Genomic_DNA"/>
</dbReference>
<organismHost>
    <name type="scientific">Bacillus subtilis</name>
    <dbReference type="NCBI Taxonomy" id="1423"/>
</organismHost>
<dbReference type="PIR" id="T13537">
    <property type="entry name" value="T13537"/>
</dbReference>
<sequence>MRMKKILLICVPFVILAVAASLYFFNKDQNKQTSAVTDDEKYNDEQEDVTGPGTDTVSYGLYEEDGQILDSLDIGKKNGKGYKKVLSFSHYFNDKRTYGLVILSDFKTIPFKANGGGYKKSYTFKMDKDSVKKIKLEFEPPSNFSELSFIVIPEPDYKQESNNLDIASGLQENFTLRYIRKSRDEKEDLKPQKTADELTGEQVFLTSNKTGNKILFKSKSNQTAYLQIFNSHEITLDYALIALSGTEQSSVNGKPVSFTSVKESATNIYEIDMPKVEDKENYQIVLFPTPYKTSTMYEGLNNTSESTFRTVITP</sequence>
<dbReference type="Proteomes" id="UP000002667">
    <property type="component" value="Segment"/>
</dbReference>
<accession>Q9ZXD5</accession>
<gene>
    <name evidence="2" type="ORF">PHI105_00130</name>
</gene>
<proteinExistence type="predicted"/>
<reference evidence="3 5" key="1">
    <citation type="submission" date="1998-07" db="EMBL/GenBank/DDBJ databases">
        <title>Complete nucleotide sequence of Bacillus subtilis phage phi-105.</title>
        <authorList>
            <person name="Kobayashi K."/>
            <person name="Okamura K."/>
            <person name="Inoue T."/>
            <person name="Sato T."/>
            <person name="Kobayashi Y."/>
        </authorList>
    </citation>
    <scope>NUCLEOTIDE SEQUENCE</scope>
</reference>
<dbReference type="EMBL" id="AB016282">
    <property type="protein sequence ID" value="BAA36654.1"/>
    <property type="molecule type" value="Genomic_DNA"/>
</dbReference>
<reference evidence="2 4" key="2">
    <citation type="journal article" date="2013" name="Genome Announc.">
        <title>Complete Genome Sequence of Bacillus subtilis Phage phi105.</title>
        <authorList>
            <person name="Zeigler D.R."/>
        </authorList>
    </citation>
    <scope>NUCLEOTIDE SEQUENCE [LARGE SCALE GENOMIC DNA]</scope>
</reference>
<evidence type="ECO:0000313" key="2">
    <source>
        <dbReference type="EMBL" id="ADF59159.1"/>
    </source>
</evidence>
<feature type="region of interest" description="Disordered" evidence="1">
    <location>
        <begin position="35"/>
        <end position="54"/>
    </location>
</feature>
<organism evidence="3 5">
    <name type="scientific">Bacillus phage phi105</name>
    <name type="common">Bacteriophage phi-105</name>
    <dbReference type="NCBI Taxonomy" id="10717"/>
    <lineage>
        <taxon>Viruses</taxon>
        <taxon>Duplodnaviria</taxon>
        <taxon>Heunggongvirae</taxon>
        <taxon>Uroviricota</taxon>
        <taxon>Caudoviricetes</taxon>
        <taxon>Spizizenvirus</taxon>
        <taxon>Spizizenvirus sv105</taxon>
    </lineage>
</organism>
<keyword evidence="4" id="KW-1185">Reference proteome</keyword>
<evidence type="ECO:0000313" key="4">
    <source>
        <dbReference type="Proteomes" id="UP000002667"/>
    </source>
</evidence>
<name>Q9ZXD5_BPPH1</name>
<dbReference type="RefSeq" id="NP_690781.1">
    <property type="nucleotide sequence ID" value="NC_004167.1"/>
</dbReference>
<protein>
    <submittedName>
        <fullName evidence="3">ORF48</fullName>
    </submittedName>
</protein>
<dbReference type="Proteomes" id="UP000008338">
    <property type="component" value="Segment"/>
</dbReference>
<dbReference type="KEGG" id="vg:955241"/>
<evidence type="ECO:0000313" key="3">
    <source>
        <dbReference type="EMBL" id="BAA36654.1"/>
    </source>
</evidence>
<evidence type="ECO:0000313" key="5">
    <source>
        <dbReference type="Proteomes" id="UP000008338"/>
    </source>
</evidence>
<evidence type="ECO:0000256" key="1">
    <source>
        <dbReference type="SAM" id="MobiDB-lite"/>
    </source>
</evidence>